<organism evidence="2 3">
    <name type="scientific">Tanacetum coccineum</name>
    <dbReference type="NCBI Taxonomy" id="301880"/>
    <lineage>
        <taxon>Eukaryota</taxon>
        <taxon>Viridiplantae</taxon>
        <taxon>Streptophyta</taxon>
        <taxon>Embryophyta</taxon>
        <taxon>Tracheophyta</taxon>
        <taxon>Spermatophyta</taxon>
        <taxon>Magnoliopsida</taxon>
        <taxon>eudicotyledons</taxon>
        <taxon>Gunneridae</taxon>
        <taxon>Pentapetalae</taxon>
        <taxon>asterids</taxon>
        <taxon>campanulids</taxon>
        <taxon>Asterales</taxon>
        <taxon>Asteraceae</taxon>
        <taxon>Asteroideae</taxon>
        <taxon>Anthemideae</taxon>
        <taxon>Anthemidinae</taxon>
        <taxon>Tanacetum</taxon>
    </lineage>
</organism>
<gene>
    <name evidence="2" type="ORF">Tco_0993206</name>
</gene>
<dbReference type="PROSITE" id="PS50878">
    <property type="entry name" value="RT_POL"/>
    <property type="match status" value="1"/>
</dbReference>
<proteinExistence type="predicted"/>
<accession>A0ABQ5F615</accession>
<dbReference type="PANTHER" id="PTHR33116:SF84">
    <property type="entry name" value="RNA-DIRECTED DNA POLYMERASE"/>
    <property type="match status" value="1"/>
</dbReference>
<feature type="domain" description="Reverse transcriptase" evidence="1">
    <location>
        <begin position="342"/>
        <end position="621"/>
    </location>
</feature>
<reference evidence="2" key="2">
    <citation type="submission" date="2022-01" db="EMBL/GenBank/DDBJ databases">
        <authorList>
            <person name="Yamashiro T."/>
            <person name="Shiraishi A."/>
            <person name="Satake H."/>
            <person name="Nakayama K."/>
        </authorList>
    </citation>
    <scope>NUCLEOTIDE SEQUENCE</scope>
</reference>
<dbReference type="Proteomes" id="UP001151760">
    <property type="component" value="Unassembled WGS sequence"/>
</dbReference>
<dbReference type="SUPFAM" id="SSF56219">
    <property type="entry name" value="DNase I-like"/>
    <property type="match status" value="1"/>
</dbReference>
<dbReference type="Pfam" id="PF00078">
    <property type="entry name" value="RVT_1"/>
    <property type="match status" value="1"/>
</dbReference>
<dbReference type="InterPro" id="IPR043502">
    <property type="entry name" value="DNA/RNA_pol_sf"/>
</dbReference>
<evidence type="ECO:0000313" key="2">
    <source>
        <dbReference type="EMBL" id="GJT58152.1"/>
    </source>
</evidence>
<protein>
    <submittedName>
        <fullName evidence="2">Protein LAZ1</fullName>
    </submittedName>
</protein>
<evidence type="ECO:0000259" key="1">
    <source>
        <dbReference type="PROSITE" id="PS50878"/>
    </source>
</evidence>
<comment type="caution">
    <text evidence="2">The sequence shown here is derived from an EMBL/GenBank/DDBJ whole genome shotgun (WGS) entry which is preliminary data.</text>
</comment>
<evidence type="ECO:0000313" key="3">
    <source>
        <dbReference type="Proteomes" id="UP001151760"/>
    </source>
</evidence>
<dbReference type="PANTHER" id="PTHR33116">
    <property type="entry name" value="REVERSE TRANSCRIPTASE ZINC-BINDING DOMAIN-CONTAINING PROTEIN-RELATED-RELATED"/>
    <property type="match status" value="1"/>
</dbReference>
<dbReference type="CDD" id="cd01650">
    <property type="entry name" value="RT_nLTR_like"/>
    <property type="match status" value="1"/>
</dbReference>
<dbReference type="EMBL" id="BQNB010016992">
    <property type="protein sequence ID" value="GJT58152.1"/>
    <property type="molecule type" value="Genomic_DNA"/>
</dbReference>
<dbReference type="InterPro" id="IPR036691">
    <property type="entry name" value="Endo/exonu/phosph_ase_sf"/>
</dbReference>
<dbReference type="Gene3D" id="3.60.10.10">
    <property type="entry name" value="Endonuclease/exonuclease/phosphatase"/>
    <property type="match status" value="1"/>
</dbReference>
<dbReference type="SUPFAM" id="SSF56672">
    <property type="entry name" value="DNA/RNA polymerases"/>
    <property type="match status" value="1"/>
</dbReference>
<sequence length="656" mass="75045">MSSWAELEVHKNMARDIPWVLLGDFNVALNLEDSFAGSSTLNATMCDFKDYLQSIEVIDINSSGLHFTWNQNPKGGGGILKKPDRVMGNLEFVDKFPCAYALFQPYRISDHALAVLEIPSLSLTKPKPFKFYNFIAHKENFLEVISSQWDKSVAGNLHNHVNRLRFELDEVQKAMDIEPYNSALRDEEAAYIQAFNAAKIDEERFLRQKAKIEWLEVGESNSAYVHKSIKSRNQRSRINVITTVDDVVVSGNSLPDVFVSYYESFLGTDMECEDLNTNGLFHKQVSDISNANMIRSVTNKEIRRAMFDIGNDKALSPDEYTSILFKCGWDVVGLDVCNAICDFFDNGQILKEINHTFLALIPKVTTPLKVNDYHPILCCNVIYKCISKILTNRIMEGIKEVVSENQSAFVPGRRISYNILITQELIHNYHRYRGPPRCAFKVDIQKVYDTVDWRFFGTILKSFGFHNIMIKWIMVCVTSALFSISMNGNIHGFFKGKRGLRQGDPLSPYLFTLVMEILTLILKRRVSLSDTFRYHNHREELEIINMCFADDLFIFARRDVESARVIMDSLDEFKQVSGLVPSIPKSTAFFCNVMPHVKNAIISIMPFFEGKLLAKYLGVPLISSRLLNRDRKVLVKKARNRIGDWKNKSLSCASRL</sequence>
<keyword evidence="3" id="KW-1185">Reference proteome</keyword>
<name>A0ABQ5F615_9ASTR</name>
<reference evidence="2" key="1">
    <citation type="journal article" date="2022" name="Int. J. Mol. Sci.">
        <title>Draft Genome of Tanacetum Coccineum: Genomic Comparison of Closely Related Tanacetum-Family Plants.</title>
        <authorList>
            <person name="Yamashiro T."/>
            <person name="Shiraishi A."/>
            <person name="Nakayama K."/>
            <person name="Satake H."/>
        </authorList>
    </citation>
    <scope>NUCLEOTIDE SEQUENCE</scope>
</reference>
<dbReference type="InterPro" id="IPR000477">
    <property type="entry name" value="RT_dom"/>
</dbReference>